<dbReference type="PROSITE" id="PS50051">
    <property type="entry name" value="MCM_2"/>
    <property type="match status" value="1"/>
</dbReference>
<evidence type="ECO:0000256" key="8">
    <source>
        <dbReference type="ARBA" id="ARBA00022840"/>
    </source>
</evidence>
<dbReference type="GO" id="GO:0042555">
    <property type="term" value="C:MCM complex"/>
    <property type="evidence" value="ECO:0007669"/>
    <property type="project" value="UniProtKB-UniRule"/>
</dbReference>
<evidence type="ECO:0000256" key="6">
    <source>
        <dbReference type="ARBA" id="ARBA00022801"/>
    </source>
</evidence>
<dbReference type="EMBL" id="WKFB01001115">
    <property type="protein sequence ID" value="KAF6715297.1"/>
    <property type="molecule type" value="Genomic_DNA"/>
</dbReference>
<dbReference type="PANTHER" id="PTHR11630">
    <property type="entry name" value="DNA REPLICATION LICENSING FACTOR MCM FAMILY MEMBER"/>
    <property type="match status" value="1"/>
</dbReference>
<dbReference type="InterPro" id="IPR027417">
    <property type="entry name" value="P-loop_NTPase"/>
</dbReference>
<dbReference type="Gene3D" id="2.40.50.140">
    <property type="entry name" value="Nucleic acid-binding proteins"/>
    <property type="match status" value="1"/>
</dbReference>
<dbReference type="InterPro" id="IPR018525">
    <property type="entry name" value="MCM_CS"/>
</dbReference>
<dbReference type="Gene3D" id="3.40.50.300">
    <property type="entry name" value="P-loop containing nucleotide triphosphate hydrolases"/>
    <property type="match status" value="1"/>
</dbReference>
<comment type="subunit">
    <text evidence="13">Component of the MCM2-7 complex.</text>
</comment>
<comment type="caution">
    <text evidence="16">The sequence shown here is derived from an EMBL/GenBank/DDBJ whole genome shotgun (WGS) entry which is preliminary data.</text>
</comment>
<keyword evidence="7 13" id="KW-0347">Helicase</keyword>
<evidence type="ECO:0000256" key="4">
    <source>
        <dbReference type="ARBA" id="ARBA00022705"/>
    </source>
</evidence>
<comment type="similarity">
    <text evidence="3 12">Belongs to the MCM family.</text>
</comment>
<evidence type="ECO:0000256" key="10">
    <source>
        <dbReference type="ARBA" id="ARBA00023242"/>
    </source>
</evidence>
<dbReference type="AlphaFoldDB" id="A0A834BKA2"/>
<dbReference type="GO" id="GO:0003697">
    <property type="term" value="F:single-stranded DNA binding"/>
    <property type="evidence" value="ECO:0007669"/>
    <property type="project" value="TreeGrafter"/>
</dbReference>
<dbReference type="GO" id="GO:0006271">
    <property type="term" value="P:DNA strand elongation involved in DNA replication"/>
    <property type="evidence" value="ECO:0007669"/>
    <property type="project" value="TreeGrafter"/>
</dbReference>
<keyword evidence="5 12" id="KW-0547">Nucleotide-binding</keyword>
<keyword evidence="10 13" id="KW-0539">Nucleus</keyword>
<dbReference type="PRINTS" id="PR01659">
    <property type="entry name" value="MCMPROTEIN3"/>
</dbReference>
<accession>A0A834BKA2</accession>
<dbReference type="GO" id="GO:0017116">
    <property type="term" value="F:single-stranded DNA helicase activity"/>
    <property type="evidence" value="ECO:0007669"/>
    <property type="project" value="TreeGrafter"/>
</dbReference>
<evidence type="ECO:0000256" key="3">
    <source>
        <dbReference type="ARBA" id="ARBA00008010"/>
    </source>
</evidence>
<organism evidence="16 17">
    <name type="scientific">Oryzias melastigma</name>
    <name type="common">Marine medaka</name>
    <dbReference type="NCBI Taxonomy" id="30732"/>
    <lineage>
        <taxon>Eukaryota</taxon>
        <taxon>Metazoa</taxon>
        <taxon>Chordata</taxon>
        <taxon>Craniata</taxon>
        <taxon>Vertebrata</taxon>
        <taxon>Euteleostomi</taxon>
        <taxon>Actinopterygii</taxon>
        <taxon>Neopterygii</taxon>
        <taxon>Teleostei</taxon>
        <taxon>Neoteleostei</taxon>
        <taxon>Acanthomorphata</taxon>
        <taxon>Ovalentaria</taxon>
        <taxon>Atherinomorphae</taxon>
        <taxon>Beloniformes</taxon>
        <taxon>Adrianichthyidae</taxon>
        <taxon>Oryziinae</taxon>
        <taxon>Oryzias</taxon>
    </lineage>
</organism>
<evidence type="ECO:0000259" key="15">
    <source>
        <dbReference type="PROSITE" id="PS50051"/>
    </source>
</evidence>
<dbReference type="GO" id="GO:0000727">
    <property type="term" value="P:double-strand break repair via break-induced replication"/>
    <property type="evidence" value="ECO:0007669"/>
    <property type="project" value="TreeGrafter"/>
</dbReference>
<evidence type="ECO:0000313" key="16">
    <source>
        <dbReference type="EMBL" id="KAF6715297.1"/>
    </source>
</evidence>
<dbReference type="PANTHER" id="PTHR11630:SF106">
    <property type="entry name" value="DNA REPLICATION LICENSING FACTOR MCM3"/>
    <property type="match status" value="1"/>
</dbReference>
<keyword evidence="6 13" id="KW-0378">Hydrolase</keyword>
<dbReference type="InterPro" id="IPR001208">
    <property type="entry name" value="MCM_dom"/>
</dbReference>
<dbReference type="GO" id="GO:0005634">
    <property type="term" value="C:nucleus"/>
    <property type="evidence" value="ECO:0007669"/>
    <property type="project" value="UniProtKB-SubCell"/>
</dbReference>
<dbReference type="InterPro" id="IPR003593">
    <property type="entry name" value="AAA+_ATPase"/>
</dbReference>
<reference evidence="16" key="1">
    <citation type="journal article" name="BMC Genomics">
        <title>Long-read sequencing and de novo genome assembly of marine medaka (Oryzias melastigma).</title>
        <authorList>
            <person name="Liang P."/>
            <person name="Saqib H.S.A."/>
            <person name="Ni X."/>
            <person name="Shen Y."/>
        </authorList>
    </citation>
    <scope>NUCLEOTIDE SEQUENCE</scope>
    <source>
        <strain evidence="16">Bigg-433</strain>
    </source>
</reference>
<dbReference type="InterPro" id="IPR008046">
    <property type="entry name" value="Mcm3"/>
</dbReference>
<name>A0A834BKA2_ORYME</name>
<comment type="catalytic activity">
    <reaction evidence="13">
        <text>ATP + H2O = ADP + phosphate + H(+)</text>
        <dbReference type="Rhea" id="RHEA:13065"/>
        <dbReference type="ChEBI" id="CHEBI:15377"/>
        <dbReference type="ChEBI" id="CHEBI:15378"/>
        <dbReference type="ChEBI" id="CHEBI:30616"/>
        <dbReference type="ChEBI" id="CHEBI:43474"/>
        <dbReference type="ChEBI" id="CHEBI:456216"/>
        <dbReference type="EC" id="3.6.4.12"/>
    </reaction>
</comment>
<evidence type="ECO:0000256" key="12">
    <source>
        <dbReference type="RuleBase" id="RU004070"/>
    </source>
</evidence>
<comment type="function">
    <text evidence="13">Acts as component of the MCM2-7 complex (MCM complex) which is the replicative helicase essential for 'once per cell cycle' DNA replication initiation and elongation in eukaryotic cells. The active ATPase sites in the MCM2-7 ring are formed through the interaction surfaces of two neighboring subunits such that a critical structure of a conserved arginine finger motif is provided in trans relative to the ATP-binding site of the Walker A box of the adjacent subunit. The six ATPase active sites, however, are likely to contribute differentially to the complex helicase activity.</text>
</comment>
<dbReference type="PRINTS" id="PR01657">
    <property type="entry name" value="MCMFAMILY"/>
</dbReference>
<evidence type="ECO:0000256" key="5">
    <source>
        <dbReference type="ARBA" id="ARBA00022741"/>
    </source>
</evidence>
<dbReference type="GO" id="GO:0016787">
    <property type="term" value="F:hydrolase activity"/>
    <property type="evidence" value="ECO:0007669"/>
    <property type="project" value="UniProtKB-KW"/>
</dbReference>
<evidence type="ECO:0000256" key="2">
    <source>
        <dbReference type="ARBA" id="ARBA00004286"/>
    </source>
</evidence>
<dbReference type="GO" id="GO:0005524">
    <property type="term" value="F:ATP binding"/>
    <property type="evidence" value="ECO:0007669"/>
    <property type="project" value="UniProtKB-UniRule"/>
</dbReference>
<dbReference type="InterPro" id="IPR056575">
    <property type="entry name" value="WH_MCM3_C"/>
</dbReference>
<dbReference type="Proteomes" id="UP000646548">
    <property type="component" value="Unassembled WGS sequence"/>
</dbReference>
<keyword evidence="4 13" id="KW-0235">DNA replication</keyword>
<dbReference type="InterPro" id="IPR012340">
    <property type="entry name" value="NA-bd_OB-fold"/>
</dbReference>
<proteinExistence type="inferred from homology"/>
<evidence type="ECO:0000256" key="11">
    <source>
        <dbReference type="ARBA" id="ARBA00023306"/>
    </source>
</evidence>
<keyword evidence="11" id="KW-0131">Cell cycle</keyword>
<dbReference type="InterPro" id="IPR033762">
    <property type="entry name" value="MCM_OB"/>
</dbReference>
<dbReference type="SUPFAM" id="SSF50249">
    <property type="entry name" value="Nucleic acid-binding proteins"/>
    <property type="match status" value="1"/>
</dbReference>
<dbReference type="SMART" id="SM00382">
    <property type="entry name" value="AAA"/>
    <property type="match status" value="1"/>
</dbReference>
<evidence type="ECO:0000256" key="14">
    <source>
        <dbReference type="SAM" id="MobiDB-lite"/>
    </source>
</evidence>
<evidence type="ECO:0000256" key="1">
    <source>
        <dbReference type="ARBA" id="ARBA00004123"/>
    </source>
</evidence>
<dbReference type="CDD" id="cd17754">
    <property type="entry name" value="MCM3"/>
    <property type="match status" value="1"/>
</dbReference>
<evidence type="ECO:0000256" key="7">
    <source>
        <dbReference type="ARBA" id="ARBA00022806"/>
    </source>
</evidence>
<comment type="subcellular location">
    <subcellularLocation>
        <location evidence="2">Chromosome</location>
    </subcellularLocation>
    <subcellularLocation>
        <location evidence="1 13">Nucleus</location>
    </subcellularLocation>
</comment>
<dbReference type="Pfam" id="PF00493">
    <property type="entry name" value="MCM"/>
    <property type="match status" value="1"/>
</dbReference>
<evidence type="ECO:0000256" key="13">
    <source>
        <dbReference type="RuleBase" id="RU368061"/>
    </source>
</evidence>
<feature type="compositionally biased region" description="Acidic residues" evidence="14">
    <location>
        <begin position="489"/>
        <end position="498"/>
    </location>
</feature>
<dbReference type="Pfam" id="PF17207">
    <property type="entry name" value="MCM_OB"/>
    <property type="match status" value="1"/>
</dbReference>
<dbReference type="Pfam" id="PF23191">
    <property type="entry name" value="WHD_MCM3_C"/>
    <property type="match status" value="1"/>
</dbReference>
<dbReference type="Pfam" id="PF17855">
    <property type="entry name" value="MCM_lid"/>
    <property type="match status" value="1"/>
</dbReference>
<evidence type="ECO:0000256" key="9">
    <source>
        <dbReference type="ARBA" id="ARBA00023125"/>
    </source>
</evidence>
<dbReference type="PROSITE" id="PS00847">
    <property type="entry name" value="MCM_1"/>
    <property type="match status" value="1"/>
</dbReference>
<dbReference type="GO" id="GO:0005694">
    <property type="term" value="C:chromosome"/>
    <property type="evidence" value="ECO:0007669"/>
    <property type="project" value="UniProtKB-SubCell"/>
</dbReference>
<keyword evidence="9 12" id="KW-0238">DNA-binding</keyword>
<dbReference type="GO" id="GO:1902975">
    <property type="term" value="P:mitotic DNA replication initiation"/>
    <property type="evidence" value="ECO:0007669"/>
    <property type="project" value="TreeGrafter"/>
</dbReference>
<dbReference type="SUPFAM" id="SSF52540">
    <property type="entry name" value="P-loop containing nucleoside triphosphate hydrolases"/>
    <property type="match status" value="1"/>
</dbReference>
<protein>
    <recommendedName>
        <fullName evidence="13">DNA replication licensing factor MCM3</fullName>
        <ecNumber evidence="13">3.6.4.12</ecNumber>
    </recommendedName>
</protein>
<gene>
    <name evidence="16" type="ORF">FQA47_021716</name>
</gene>
<sequence length="635" mass="70485">MPEKAPAGQLPRSVDIILDNDLVDLVKPGDRVQVIGTYRCLPGKKGGFTSGTFRTIMIACNVKQMSKEVSPCFSADDAAKIRNFSQTRSIRSLAPSIHGHEYIKKAILCMLLGGVEKVLENGSRIRGDINILLIGDPSVAKSQLLRYVLHTAPRAIPTTGRGSSGVGLTAAVTTDQETGERRLEAGAMVLADRGVVCIDEFDKMSDIDRTAIHEVMEQGRVTIAKAGIHARLNARCSVLAAANPVYGRYDQYKTPMENIGLQDSLLSRFDLLFIVLDQMDPEQDREISDHVLRMHRYRDPREQEGAGTKEPQSCSSTRFMPHILTMSPPSPAMALGGTVDVLATEDPDVVVDEREELQIYEKHNVLLHGSRRKKDKILSKEFMRKYIHIAKAVTPVLTEEAANHIAEEYSRLRGQEQLGSDIARTSPVTARTLETLIRLATAHAKARISKVVERVDSEVAVELVQFAYFKKVCSWKKRRSVQDRTADSGSEDEEEEEPVSQRSQSSQRKRGRRGSQGSEPYSPYDFTEEQDVPEIQSGISKATKPQRREEEDEAMDATPQAEGAELSAERLKEFKSSLFAVFQSAHAQSIKMEALMDGINKEGAAVFTDTEVRSALARMQDDNQVMVADNIVFLI</sequence>
<keyword evidence="8 12" id="KW-0067">ATP-binding</keyword>
<dbReference type="InterPro" id="IPR041562">
    <property type="entry name" value="MCM_lid"/>
</dbReference>
<dbReference type="EC" id="3.6.4.12" evidence="13"/>
<dbReference type="InterPro" id="IPR031327">
    <property type="entry name" value="MCM"/>
</dbReference>
<evidence type="ECO:0000313" key="17">
    <source>
        <dbReference type="Proteomes" id="UP000646548"/>
    </source>
</evidence>
<feature type="region of interest" description="Disordered" evidence="14">
    <location>
        <begin position="480"/>
        <end position="563"/>
    </location>
</feature>
<feature type="domain" description="MCM C-terminal AAA(+) ATPase" evidence="15">
    <location>
        <begin position="91"/>
        <end position="291"/>
    </location>
</feature>
<dbReference type="SMART" id="SM00350">
    <property type="entry name" value="MCM"/>
    <property type="match status" value="1"/>
</dbReference>